<dbReference type="GO" id="GO:0071028">
    <property type="term" value="P:nuclear mRNA surveillance"/>
    <property type="evidence" value="ECO:0007669"/>
    <property type="project" value="TreeGrafter"/>
</dbReference>
<dbReference type="CDD" id="cd11371">
    <property type="entry name" value="RNase_PH_MTR3"/>
    <property type="match status" value="1"/>
</dbReference>
<proteinExistence type="inferred from homology"/>
<evidence type="ECO:0000256" key="5">
    <source>
        <dbReference type="ARBA" id="ARBA00022552"/>
    </source>
</evidence>
<dbReference type="Pfam" id="PF01138">
    <property type="entry name" value="RNase_PH"/>
    <property type="match status" value="1"/>
</dbReference>
<dbReference type="EMBL" id="MCGR01000089">
    <property type="protein sequence ID" value="ORY55749.1"/>
    <property type="molecule type" value="Genomic_DNA"/>
</dbReference>
<dbReference type="GO" id="GO:0000177">
    <property type="term" value="C:cytoplasmic exosome (RNase complex)"/>
    <property type="evidence" value="ECO:0007669"/>
    <property type="project" value="TreeGrafter"/>
</dbReference>
<dbReference type="SUPFAM" id="SSF54211">
    <property type="entry name" value="Ribosomal protein S5 domain 2-like"/>
    <property type="match status" value="1"/>
</dbReference>
<dbReference type="STRING" id="106004.A0A1Y2D912"/>
<dbReference type="GO" id="GO:0003723">
    <property type="term" value="F:RNA binding"/>
    <property type="evidence" value="ECO:0007669"/>
    <property type="project" value="UniProtKB-KW"/>
</dbReference>
<feature type="compositionally biased region" description="Low complexity" evidence="9">
    <location>
        <begin position="22"/>
        <end position="34"/>
    </location>
</feature>
<evidence type="ECO:0000256" key="7">
    <source>
        <dbReference type="ARBA" id="ARBA00022884"/>
    </source>
</evidence>
<evidence type="ECO:0000256" key="4">
    <source>
        <dbReference type="ARBA" id="ARBA00022490"/>
    </source>
</evidence>
<dbReference type="GO" id="GO:0071051">
    <property type="term" value="P:poly(A)-dependent snoRNA 3'-end processing"/>
    <property type="evidence" value="ECO:0007669"/>
    <property type="project" value="TreeGrafter"/>
</dbReference>
<dbReference type="AlphaFoldDB" id="A0A1Y2D912"/>
<accession>A0A1Y2D912</accession>
<dbReference type="GO" id="GO:0034475">
    <property type="term" value="P:U4 snRNA 3'-end processing"/>
    <property type="evidence" value="ECO:0007669"/>
    <property type="project" value="TreeGrafter"/>
</dbReference>
<organism evidence="11 12">
    <name type="scientific">Leucosporidium creatinivorum</name>
    <dbReference type="NCBI Taxonomy" id="106004"/>
    <lineage>
        <taxon>Eukaryota</taxon>
        <taxon>Fungi</taxon>
        <taxon>Dikarya</taxon>
        <taxon>Basidiomycota</taxon>
        <taxon>Pucciniomycotina</taxon>
        <taxon>Microbotryomycetes</taxon>
        <taxon>Leucosporidiales</taxon>
        <taxon>Leucosporidium</taxon>
    </lineage>
</organism>
<evidence type="ECO:0000256" key="6">
    <source>
        <dbReference type="ARBA" id="ARBA00022835"/>
    </source>
</evidence>
<comment type="subcellular location">
    <subcellularLocation>
        <location evidence="2">Cytoplasm</location>
    </subcellularLocation>
    <subcellularLocation>
        <location evidence="1">Nucleus</location>
    </subcellularLocation>
</comment>
<keyword evidence="12" id="KW-1185">Reference proteome</keyword>
<feature type="domain" description="Exoribonuclease phosphorolytic" evidence="10">
    <location>
        <begin position="43"/>
        <end position="173"/>
    </location>
</feature>
<comment type="similarity">
    <text evidence="3">Belongs to the RNase PH family.</text>
</comment>
<evidence type="ECO:0000313" key="12">
    <source>
        <dbReference type="Proteomes" id="UP000193467"/>
    </source>
</evidence>
<dbReference type="InterPro" id="IPR050080">
    <property type="entry name" value="RNase_PH"/>
</dbReference>
<comment type="caution">
    <text evidence="11">The sequence shown here is derived from an EMBL/GenBank/DDBJ whole genome shotgun (WGS) entry which is preliminary data.</text>
</comment>
<sequence>MQQADRRRFGAPEGAVPLRFASTSSSAKPSSSSSRLDGRAPEQVRPIFLQTGLVGEASGSAYIETGRTKLICAVYGPKPTPPSAPFNAKARLNVEVKFAPFSSGVRRFTPGKDTESASLSATLQQSLLPSLILEALPKSQIDLFLTILESDGSDADISAGVTAASVALAEAGVQMYGLVVGCCAAFVPSSPLPLLDPTRAEAKTATAFASLACMPALGTITNVGVSGVVSVEQLDETLQKVVQACGQIHGVAKGALEVESA</sequence>
<evidence type="ECO:0000256" key="9">
    <source>
        <dbReference type="SAM" id="MobiDB-lite"/>
    </source>
</evidence>
<evidence type="ECO:0000256" key="1">
    <source>
        <dbReference type="ARBA" id="ARBA00004123"/>
    </source>
</evidence>
<reference evidence="11 12" key="1">
    <citation type="submission" date="2016-07" db="EMBL/GenBank/DDBJ databases">
        <title>Pervasive Adenine N6-methylation of Active Genes in Fungi.</title>
        <authorList>
            <consortium name="DOE Joint Genome Institute"/>
            <person name="Mondo S.J."/>
            <person name="Dannebaum R.O."/>
            <person name="Kuo R.C."/>
            <person name="Labutti K."/>
            <person name="Haridas S."/>
            <person name="Kuo A."/>
            <person name="Salamov A."/>
            <person name="Ahrendt S.R."/>
            <person name="Lipzen A."/>
            <person name="Sullivan W."/>
            <person name="Andreopoulos W.B."/>
            <person name="Clum A."/>
            <person name="Lindquist E."/>
            <person name="Daum C."/>
            <person name="Ramamoorthy G.K."/>
            <person name="Gryganskyi A."/>
            <person name="Culley D."/>
            <person name="Magnuson J.K."/>
            <person name="James T.Y."/>
            <person name="O'Malley M.A."/>
            <person name="Stajich J.E."/>
            <person name="Spatafora J.W."/>
            <person name="Visel A."/>
            <person name="Grigoriev I.V."/>
        </authorList>
    </citation>
    <scope>NUCLEOTIDE SEQUENCE [LARGE SCALE GENOMIC DNA]</scope>
    <source>
        <strain evidence="11 12">62-1032</strain>
    </source>
</reference>
<gene>
    <name evidence="11" type="ORF">BCR35DRAFT_284327</name>
</gene>
<keyword evidence="7" id="KW-0694">RNA-binding</keyword>
<keyword evidence="4" id="KW-0963">Cytoplasm</keyword>
<keyword evidence="8" id="KW-0539">Nucleus</keyword>
<feature type="region of interest" description="Disordered" evidence="9">
    <location>
        <begin position="1"/>
        <end position="41"/>
    </location>
</feature>
<dbReference type="InParanoid" id="A0A1Y2D912"/>
<name>A0A1Y2D912_9BASI</name>
<feature type="compositionally biased region" description="Basic and acidic residues" evidence="9">
    <location>
        <begin position="1"/>
        <end position="10"/>
    </location>
</feature>
<dbReference type="GO" id="GO:0016075">
    <property type="term" value="P:rRNA catabolic process"/>
    <property type="evidence" value="ECO:0007669"/>
    <property type="project" value="TreeGrafter"/>
</dbReference>
<dbReference type="PANTHER" id="PTHR11953:SF2">
    <property type="entry name" value="EXOSOME COMPLEX COMPONENT MTR3"/>
    <property type="match status" value="1"/>
</dbReference>
<evidence type="ECO:0000256" key="2">
    <source>
        <dbReference type="ARBA" id="ARBA00004496"/>
    </source>
</evidence>
<dbReference type="InterPro" id="IPR036345">
    <property type="entry name" value="ExoRNase_PH_dom2_sf"/>
</dbReference>
<dbReference type="GO" id="GO:0006364">
    <property type="term" value="P:rRNA processing"/>
    <property type="evidence" value="ECO:0007669"/>
    <property type="project" value="UniProtKB-KW"/>
</dbReference>
<dbReference type="GO" id="GO:0005730">
    <property type="term" value="C:nucleolus"/>
    <property type="evidence" value="ECO:0007669"/>
    <property type="project" value="TreeGrafter"/>
</dbReference>
<dbReference type="Proteomes" id="UP000193467">
    <property type="component" value="Unassembled WGS sequence"/>
</dbReference>
<dbReference type="InterPro" id="IPR027408">
    <property type="entry name" value="PNPase/RNase_PH_dom_sf"/>
</dbReference>
<keyword evidence="5" id="KW-0698">rRNA processing</keyword>
<dbReference type="Gene3D" id="3.30.230.70">
    <property type="entry name" value="GHMP Kinase, N-terminal domain"/>
    <property type="match status" value="1"/>
</dbReference>
<dbReference type="FunCoup" id="A0A1Y2D912">
    <property type="interactions" value="124"/>
</dbReference>
<dbReference type="InterPro" id="IPR020568">
    <property type="entry name" value="Ribosomal_Su5_D2-typ_SF"/>
</dbReference>
<dbReference type="OrthoDB" id="2504340at2759"/>
<evidence type="ECO:0000256" key="8">
    <source>
        <dbReference type="ARBA" id="ARBA00023242"/>
    </source>
</evidence>
<keyword evidence="6" id="KW-0271">Exosome</keyword>
<evidence type="ECO:0000259" key="10">
    <source>
        <dbReference type="Pfam" id="PF01138"/>
    </source>
</evidence>
<dbReference type="SUPFAM" id="SSF55666">
    <property type="entry name" value="Ribonuclease PH domain 2-like"/>
    <property type="match status" value="1"/>
</dbReference>
<dbReference type="GO" id="GO:0000176">
    <property type="term" value="C:nuclear exosome (RNase complex)"/>
    <property type="evidence" value="ECO:0007669"/>
    <property type="project" value="TreeGrafter"/>
</dbReference>
<dbReference type="PANTHER" id="PTHR11953">
    <property type="entry name" value="EXOSOME COMPLEX COMPONENT"/>
    <property type="match status" value="1"/>
</dbReference>
<evidence type="ECO:0000256" key="3">
    <source>
        <dbReference type="ARBA" id="ARBA00006678"/>
    </source>
</evidence>
<evidence type="ECO:0000313" key="11">
    <source>
        <dbReference type="EMBL" id="ORY55749.1"/>
    </source>
</evidence>
<dbReference type="InterPro" id="IPR001247">
    <property type="entry name" value="ExoRNase_PH_dom1"/>
</dbReference>
<protein>
    <submittedName>
        <fullName evidence="11">mRNA transport regulator 3</fullName>
    </submittedName>
</protein>